<protein>
    <recommendedName>
        <fullName evidence="3">Rab-GAP TBC domain-containing protein</fullName>
    </recommendedName>
</protein>
<dbReference type="Pfam" id="PF15376">
    <property type="entry name" value="DUF4603"/>
    <property type="match status" value="1"/>
</dbReference>
<evidence type="ECO:0000256" key="2">
    <source>
        <dbReference type="SAM" id="MobiDB-lite"/>
    </source>
</evidence>
<dbReference type="GO" id="GO:0003676">
    <property type="term" value="F:nucleic acid binding"/>
    <property type="evidence" value="ECO:0007669"/>
    <property type="project" value="InterPro"/>
</dbReference>
<dbReference type="InterPro" id="IPR000195">
    <property type="entry name" value="Rab-GAP-TBC_dom"/>
</dbReference>
<dbReference type="PANTHER" id="PTHR17611:SF3">
    <property type="entry name" value="DNA SEGMENT, CHR 5, ERATO DOI 579, EXPRESSED"/>
    <property type="match status" value="1"/>
</dbReference>
<feature type="region of interest" description="Disordered" evidence="2">
    <location>
        <begin position="680"/>
        <end position="701"/>
    </location>
</feature>
<feature type="compositionally biased region" description="Polar residues" evidence="2">
    <location>
        <begin position="160"/>
        <end position="173"/>
    </location>
</feature>
<feature type="region of interest" description="Disordered" evidence="2">
    <location>
        <begin position="149"/>
        <end position="175"/>
    </location>
</feature>
<dbReference type="InterPro" id="IPR035969">
    <property type="entry name" value="Rab-GAP_TBC_sf"/>
</dbReference>
<keyword evidence="5" id="KW-1185">Reference proteome</keyword>
<dbReference type="FunFam" id="1.10.472.80:FF:000006">
    <property type="entry name" value="TBC1 domain family member 14"/>
    <property type="match status" value="1"/>
</dbReference>
<dbReference type="GO" id="GO:0031410">
    <property type="term" value="C:cytoplasmic vesicle"/>
    <property type="evidence" value="ECO:0007669"/>
    <property type="project" value="UniProtKB-ARBA"/>
</dbReference>
<proteinExistence type="predicted"/>
<keyword evidence="1" id="KW-0175">Coiled coil</keyword>
<feature type="compositionally biased region" description="Low complexity" evidence="2">
    <location>
        <begin position="360"/>
        <end position="372"/>
    </location>
</feature>
<dbReference type="Pfam" id="PF00566">
    <property type="entry name" value="RabGAP-TBC"/>
    <property type="match status" value="1"/>
</dbReference>
<feature type="compositionally biased region" description="Low complexity" evidence="2">
    <location>
        <begin position="297"/>
        <end position="313"/>
    </location>
</feature>
<evidence type="ECO:0000256" key="1">
    <source>
        <dbReference type="SAM" id="Coils"/>
    </source>
</evidence>
<dbReference type="FunFam" id="1.10.10.750:FF:000005">
    <property type="entry name" value="TBC1 domain family member 14"/>
    <property type="match status" value="1"/>
</dbReference>
<dbReference type="PANTHER" id="PTHR17611">
    <property type="entry name" value="DNA SEGMENT, CHR 5, ERATO DOI 579, EXPRESSED"/>
    <property type="match status" value="1"/>
</dbReference>
<dbReference type="EMBL" id="JAPTMU010000001">
    <property type="protein sequence ID" value="KAJ4948366.1"/>
    <property type="molecule type" value="Genomic_DNA"/>
</dbReference>
<dbReference type="Gene3D" id="1.10.8.270">
    <property type="entry name" value="putative rabgap domain of human tbc1 domain family member 14 like domains"/>
    <property type="match status" value="1"/>
</dbReference>
<feature type="compositionally biased region" description="Polar residues" evidence="2">
    <location>
        <begin position="1492"/>
        <end position="1520"/>
    </location>
</feature>
<name>A0AAD6FV31_9TELE</name>
<evidence type="ECO:0000313" key="5">
    <source>
        <dbReference type="Proteomes" id="UP001219934"/>
    </source>
</evidence>
<feature type="compositionally biased region" description="Low complexity" evidence="2">
    <location>
        <begin position="210"/>
        <end position="223"/>
    </location>
</feature>
<accession>A0AAD6FV31</accession>
<dbReference type="GO" id="GO:0019899">
    <property type="term" value="F:enzyme binding"/>
    <property type="evidence" value="ECO:0007669"/>
    <property type="project" value="UniProtKB-ARBA"/>
</dbReference>
<feature type="coiled-coil region" evidence="1">
    <location>
        <begin position="1820"/>
        <end position="1862"/>
    </location>
</feature>
<dbReference type="SMART" id="SM00164">
    <property type="entry name" value="TBC"/>
    <property type="match status" value="1"/>
</dbReference>
<feature type="compositionally biased region" description="Basic and acidic residues" evidence="2">
    <location>
        <begin position="2202"/>
        <end position="2219"/>
    </location>
</feature>
<feature type="region of interest" description="Disordered" evidence="2">
    <location>
        <begin position="210"/>
        <end position="387"/>
    </location>
</feature>
<feature type="domain" description="Rab-GAP TBC" evidence="3">
    <location>
        <begin position="1893"/>
        <end position="2099"/>
    </location>
</feature>
<dbReference type="GO" id="GO:0005773">
    <property type="term" value="C:vacuole"/>
    <property type="evidence" value="ECO:0007669"/>
    <property type="project" value="UniProtKB-ARBA"/>
</dbReference>
<reference evidence="4" key="1">
    <citation type="submission" date="2022-11" db="EMBL/GenBank/DDBJ databases">
        <title>Chromosome-level genome of Pogonophryne albipinna.</title>
        <authorList>
            <person name="Jo E."/>
        </authorList>
    </citation>
    <scope>NUCLEOTIDE SEQUENCE</scope>
    <source>
        <strain evidence="4">SGF0006</strain>
        <tissue evidence="4">Muscle</tissue>
    </source>
</reference>
<dbReference type="Gene3D" id="1.10.472.80">
    <property type="entry name" value="Ypt/Rab-GAP domain of gyp1p, domain 3"/>
    <property type="match status" value="1"/>
</dbReference>
<dbReference type="InterPro" id="IPR027871">
    <property type="entry name" value="DUF4603"/>
</dbReference>
<dbReference type="Gene3D" id="3.30.420.10">
    <property type="entry name" value="Ribonuclease H-like superfamily/Ribonuclease H"/>
    <property type="match status" value="1"/>
</dbReference>
<feature type="region of interest" description="Disordered" evidence="2">
    <location>
        <begin position="1481"/>
        <end position="1524"/>
    </location>
</feature>
<feature type="region of interest" description="Disordered" evidence="2">
    <location>
        <begin position="1774"/>
        <end position="1794"/>
    </location>
</feature>
<feature type="compositionally biased region" description="Basic and acidic residues" evidence="2">
    <location>
        <begin position="149"/>
        <end position="159"/>
    </location>
</feature>
<evidence type="ECO:0000259" key="3">
    <source>
        <dbReference type="PROSITE" id="PS50086"/>
    </source>
</evidence>
<dbReference type="FunFam" id="1.10.8.270:FF:000008">
    <property type="entry name" value="Putative TBC1 domain family member 14"/>
    <property type="match status" value="1"/>
</dbReference>
<dbReference type="GO" id="GO:0016192">
    <property type="term" value="P:vesicle-mediated transport"/>
    <property type="evidence" value="ECO:0007669"/>
    <property type="project" value="UniProtKB-ARBA"/>
</dbReference>
<comment type="caution">
    <text evidence="4">The sequence shown here is derived from an EMBL/GenBank/DDBJ whole genome shotgun (WGS) entry which is preliminary data.</text>
</comment>
<gene>
    <name evidence="4" type="ORF">JOQ06_019901</name>
</gene>
<organism evidence="4 5">
    <name type="scientific">Pogonophryne albipinna</name>
    <dbReference type="NCBI Taxonomy" id="1090488"/>
    <lineage>
        <taxon>Eukaryota</taxon>
        <taxon>Metazoa</taxon>
        <taxon>Chordata</taxon>
        <taxon>Craniata</taxon>
        <taxon>Vertebrata</taxon>
        <taxon>Euteleostomi</taxon>
        <taxon>Actinopterygii</taxon>
        <taxon>Neopterygii</taxon>
        <taxon>Teleostei</taxon>
        <taxon>Neoteleostei</taxon>
        <taxon>Acanthomorphata</taxon>
        <taxon>Eupercaria</taxon>
        <taxon>Perciformes</taxon>
        <taxon>Notothenioidei</taxon>
        <taxon>Pogonophryne</taxon>
    </lineage>
</organism>
<dbReference type="PROSITE" id="PS50086">
    <property type="entry name" value="TBC_RABGAP"/>
    <property type="match status" value="1"/>
</dbReference>
<dbReference type="SUPFAM" id="SSF47923">
    <property type="entry name" value="Ypt/Rab-GAP domain of gyp1p"/>
    <property type="match status" value="2"/>
</dbReference>
<feature type="compositionally biased region" description="Polar residues" evidence="2">
    <location>
        <begin position="687"/>
        <end position="696"/>
    </location>
</feature>
<feature type="compositionally biased region" description="Basic residues" evidence="2">
    <location>
        <begin position="319"/>
        <end position="340"/>
    </location>
</feature>
<dbReference type="Proteomes" id="UP001219934">
    <property type="component" value="Unassembled WGS sequence"/>
</dbReference>
<evidence type="ECO:0000313" key="4">
    <source>
        <dbReference type="EMBL" id="KAJ4948366.1"/>
    </source>
</evidence>
<dbReference type="Gene3D" id="1.10.10.750">
    <property type="entry name" value="Ypt/Rab-GAP domain of gyp1p, domain 1"/>
    <property type="match status" value="1"/>
</dbReference>
<dbReference type="InterPro" id="IPR036397">
    <property type="entry name" value="RNaseH_sf"/>
</dbReference>
<sequence>MRPVSTDSDGPAPPENLSCPYPFVGPLPASEMSLLQSLGPVQSWLGQELEKCGIDAMIYTRYVLSLLLHDSYDYDLQDQENDIFLGWEKGAGKKWGKSKKKGGTDLSLEEMKKQAAVQCLRSASDENSGIESLVEELCSKLKDIQNKQKEEKQIQKKSDGSQSPERAESPSSKDQVEMYYEAFPSLSEKPVCLQEIMTVWNKAKACAYSSSSSAAPQTSTDTSSPKDCNSEGEAAKERNLEACGTITTTSNERGQQRRSKKEKENRYHGGAAAEEKSTVHSKRQMRHRSEGKNRPRSWSSGSSEAGSSSSGNHSDLKSSRSKAVRIRHKSREAAKNKRTRNSGQVKLQVKVIEKEERRNTGGSSSSATGGAAKQPQLYKKGKRPLKEIRRDPGWKEAKESGVEARNRKEYMEEPLWYTEPITEYFVPCSRQSKLETKYRNKVDSPDGFDLSTDMERLPERFQGICIANESYQRAYLAAGSFVDGHFVEGPGEAEDESVELTGTSCCPQPEDSRDLDDKHLSEFTHFYEVDIYQSILDTSASDSIQESRILSMIRQKSKEQRDVEAECCLVLDGLEQQGKIAIRADTQEPLGSVGFLMEDLENMAQVWGCYSPSTSEDIDGESFIGDSPIRLSPLLDSVSFTLSKLSGNLEEPIVPEATSEPSCFSLFELQYESPTFPFPRDSLTVGHENNTDSSSCLDPHSNKQSRLLIWTKNSAFDETEHCSNLSTRTCSPWSHSEETRSDNEQGNVLTEDAVQIGNEEIDCIIPPLSGTYLEDEILDFLQANSGRKCEEVSVSTASNKTFTKKSKLESICGIALEEDEGKQYSTGMFSDDTNQHGDDYSSGIIKDIWTAIGDEKSVTAKQGAEQPSEGLFSDESGGYCCSRLELQAKGDPIKGPQKKAVQRSEYHLWEGKKEEQDLAKNKLSKVDGAGDYMTPSKPWDLNSDKENTAFILGGVYGELKTLSGDKNWALVPPSDTQDSLLQCAAAAASASSSDMLTITGTDVFMNTGSRFAPGHRPLWRPLVSFGQSDQAIRGGWDGLNKGFSFIFHEDLLGSYGGLRGEEQGSEYPFASFNLNNPFSQVLHVECSFEPEDMASFSPGFKPKSILCSDSENEAFHPRIYGINRTQYRAIRISPRTHFRPISASELSPGGVSDSEAETDKEELSFPVLAPVDVFDDPQADLKPLEEDAECEGPYYGKSELESGKFLPRLKKSGMEKSAQTSLDSQEGSSTLLPIAEQEICLDCKTAEAASTAGGQTDVSVGKIQKKESSEEKQSCFSAPSGQIPKYGIAYDFVGDVPEFPLLNISGQRGTGNQQDECWWQNTLCSPLFPGSQCTAALRRQGDEGGAAAVSQHHHGPLQQAATCRTPVASTSIMANTTTGTRDRRDSRCGLSGEAIVQNGCVVTELAASDLHNHTNNHDLSSTMHSETVVPTYKPSCSSTPIYYCSPQKNDSDLNQDCHSLTSQDSGIPTLEINPPEPIIHAHQRTGDGGLVSDSSSYSPATLTLEDSTDGNSIRKSSTFPRSGYDSIRHLSPALRLSTTTGTAVGALNRSDDISSMSSMSTELSVSNEDILDFTVTSSSSAIVTLETDDSSGSHFTDVTLTTSPGNPGDLWSPVRGPHQEEDGRLKKLGPLASLFNRSLFARRVKDNQPVEQKDPGWKLFGKVPLREGPVKDPKRIQKGPGRLIRVKERMNGAMYREILSDNLLPSARALKMKRGWVFQHDNDPKHTARATKEKLQNLWRELKVRVAQRQPQNITALEEICMEEWAKIPATEYETKSGRAGPGNPTSPRHGVRKNLDFEPLSTTALILEDRPANLPAKPAEEAQKHRQQYEEMVAQAKKRELKEAQKRKKQLEVRCKLEESIGTAAQIWNQEILPNWSTTCTSRRVRDLWWQGIPPSVRGKVWSLAVGNELNITHELYDICLSRAKEKWRTTPAPSLEAEDAGSSDRESSLELIKLDISRTFPHLCIFQQGGPYHDVLHSILGAYTCYRPDVGYVQGMSFIAAVLILNLDTADAFIAFANLLNKPCQMAFFRVDHSLMLTYFAAFEVFFEENLPKLFAHFQKNNLTPDIYLIDWIFTLYSKSLPLDLACRVWDVFCRDHEEFLFRTGLGLLRLYQDVLSPMDFIHMAQFLTRLPDLIPADQLFQHITAIHMTSRNRKWAQVLQALQKDPERCSPEPAPWRGREKGHEALFISHHPSSPQRPSEWRESVAERQTDMETAE</sequence>
<feature type="non-terminal residue" evidence="4">
    <location>
        <position position="1"/>
    </location>
</feature>
<feature type="compositionally biased region" description="Basic and acidic residues" evidence="2">
    <location>
        <begin position="261"/>
        <end position="278"/>
    </location>
</feature>
<feature type="region of interest" description="Disordered" evidence="2">
    <location>
        <begin position="2170"/>
        <end position="2219"/>
    </location>
</feature>